<protein>
    <submittedName>
        <fullName evidence="3">Putative sugar isomerase YihS</fullName>
        <ecNumber evidence="3">5.-.-.-</ecNumber>
    </submittedName>
</protein>
<comment type="similarity">
    <text evidence="1">Belongs to the N-acylglucosamine 2-epimerase family.</text>
</comment>
<dbReference type="SUPFAM" id="SSF48208">
    <property type="entry name" value="Six-hairpin glycosidases"/>
    <property type="match status" value="1"/>
</dbReference>
<organism evidence="3 4">
    <name type="scientific">Flavimaricola marinus</name>
    <dbReference type="NCBI Taxonomy" id="1819565"/>
    <lineage>
        <taxon>Bacteria</taxon>
        <taxon>Pseudomonadati</taxon>
        <taxon>Pseudomonadota</taxon>
        <taxon>Alphaproteobacteria</taxon>
        <taxon>Rhodobacterales</taxon>
        <taxon>Paracoccaceae</taxon>
        <taxon>Flavimaricola</taxon>
    </lineage>
</organism>
<dbReference type="EMBL" id="FXZK01000001">
    <property type="protein sequence ID" value="SMY06301.1"/>
    <property type="molecule type" value="Genomic_DNA"/>
</dbReference>
<accession>A0A238L9M3</accession>
<evidence type="ECO:0000313" key="3">
    <source>
        <dbReference type="EMBL" id="SMY06301.1"/>
    </source>
</evidence>
<keyword evidence="4" id="KW-1185">Reference proteome</keyword>
<dbReference type="Pfam" id="PF07221">
    <property type="entry name" value="GlcNAc_2-epim"/>
    <property type="match status" value="1"/>
</dbReference>
<gene>
    <name evidence="3" type="primary">yihS</name>
    <name evidence="3" type="ORF">LOM8899_00424</name>
</gene>
<dbReference type="InterPro" id="IPR010819">
    <property type="entry name" value="AGE/CE"/>
</dbReference>
<evidence type="ECO:0000256" key="1">
    <source>
        <dbReference type="ARBA" id="ARBA00008558"/>
    </source>
</evidence>
<dbReference type="EC" id="5.-.-.-" evidence="3"/>
<dbReference type="Proteomes" id="UP000201613">
    <property type="component" value="Unassembled WGS sequence"/>
</dbReference>
<dbReference type="Gene3D" id="1.50.10.10">
    <property type="match status" value="1"/>
</dbReference>
<proteinExistence type="inferred from homology"/>
<dbReference type="InterPro" id="IPR008928">
    <property type="entry name" value="6-hairpin_glycosidase_sf"/>
</dbReference>
<dbReference type="OrthoDB" id="9806359at2"/>
<dbReference type="PANTHER" id="PTHR15108">
    <property type="entry name" value="N-ACYLGLUCOSAMINE-2-EPIMERASE"/>
    <property type="match status" value="1"/>
</dbReference>
<evidence type="ECO:0000313" key="4">
    <source>
        <dbReference type="Proteomes" id="UP000201613"/>
    </source>
</evidence>
<keyword evidence="2 3" id="KW-0413">Isomerase</keyword>
<dbReference type="RefSeq" id="WP_093990495.1">
    <property type="nucleotide sequence ID" value="NZ_FXZK01000001.1"/>
</dbReference>
<dbReference type="GO" id="GO:0005975">
    <property type="term" value="P:carbohydrate metabolic process"/>
    <property type="evidence" value="ECO:0007669"/>
    <property type="project" value="InterPro"/>
</dbReference>
<dbReference type="AlphaFoldDB" id="A0A238L9M3"/>
<dbReference type="InterPro" id="IPR012341">
    <property type="entry name" value="6hp_glycosidase-like_sf"/>
</dbReference>
<reference evidence="3 4" key="1">
    <citation type="submission" date="2017-05" db="EMBL/GenBank/DDBJ databases">
        <authorList>
            <person name="Song R."/>
            <person name="Chenine A.L."/>
            <person name="Ruprecht R.M."/>
        </authorList>
    </citation>
    <scope>NUCLEOTIDE SEQUENCE [LARGE SCALE GENOMIC DNA]</scope>
    <source>
        <strain evidence="3 4">CECT 8899</strain>
    </source>
</reference>
<evidence type="ECO:0000256" key="2">
    <source>
        <dbReference type="ARBA" id="ARBA00023235"/>
    </source>
</evidence>
<sequence length="412" mass="46287">MTQTPISDPAHTDLWLRDPVHRQWLLEEARHQLSFFDGSLRDDGGFDLLDWDGSVLPRDGQELHTSTRMVHSYALGKIIGHPGSDRMIDAGMDYIWNMHRDTEHGGYLWSIDETGIKTDTKLAYGHVFVLLAASSAKKAGHPDADRLFDDITEVLDRHFWDETAGLLRDEFSRDFTPFSTYRGLNANMHGVEGFLAAFEATGDAVWLDRAGRILDFFTDRIASAHDWRIPEHYTEDWQVDPDYEGNPIFRPAGTTPGHSLEIARLALQHWDLSGRPDTTAPERARKLIEQALTDAWLPDGGLAYTLHPGGDIDKPGCYFWPVAEAIAAIASLQKTGGTMTDESWYRRLWTFANERLIDHERGGWYPEVAPDGQPMAEQFPGKPDIYHSLQATLYPLATGISRQGDDGFPAGA</sequence>
<name>A0A238L9M3_9RHOB</name>
<dbReference type="GO" id="GO:0016853">
    <property type="term" value="F:isomerase activity"/>
    <property type="evidence" value="ECO:0007669"/>
    <property type="project" value="UniProtKB-KW"/>
</dbReference>